<evidence type="ECO:0000313" key="1">
    <source>
        <dbReference type="EMBL" id="MFK9079770.1"/>
    </source>
</evidence>
<accession>A0ACC7MN88</accession>
<sequence>MPASKLFGRSDDSAGRVCGAYPLLRSAGMAWLMIAACHGLTACAPAPLMAYSPDTPPLVLVPASQAGVQDKRGRFREIFCSILNTRGSEIPDSRPCEEALTRVGSEPAGTGKPVDLGQSKRRLIGAMVAGVGYECFEQWLQAPGSVAVHLRQFGYDLVQMKVDALSSSAKNARQIRDAIMAMPAEAGPPRLVLIGYSKGAPDILEAMVNYPEIRGRVAAVVSAAGSVGGSALANDAEQYQADLLRHFPGSTCDSGDGGAIDSLRPATRKNWLAQHRLPSELNYYSLVTFPQPDHISAILKSSYNKLAQIDARNDSQVIFYDQIVPGSRLMGYINADHWALAVPIARTHSTLGSLLVTQNAYPREALAEAMLRFVEEDLAASEHLSIK</sequence>
<keyword evidence="2" id="KW-1185">Reference proteome</keyword>
<evidence type="ECO:0000313" key="2">
    <source>
        <dbReference type="Proteomes" id="UP001622950"/>
    </source>
</evidence>
<proteinExistence type="predicted"/>
<reference evidence="1" key="1">
    <citation type="submission" date="2024-11" db="EMBL/GenBank/DDBJ databases">
        <authorList>
            <person name="Lucas J.A."/>
        </authorList>
    </citation>
    <scope>NUCLEOTIDE SEQUENCE</scope>
    <source>
        <strain evidence="1">Z 8.8</strain>
    </source>
</reference>
<dbReference type="EMBL" id="JBJHQE010000003">
    <property type="protein sequence ID" value="MFK9079770.1"/>
    <property type="molecule type" value="Genomic_DNA"/>
</dbReference>
<organism evidence="1 2">
    <name type="scientific">Pseudomonas neuropathica</name>
    <dbReference type="NCBI Taxonomy" id="2730425"/>
    <lineage>
        <taxon>Bacteria</taxon>
        <taxon>Pseudomonadati</taxon>
        <taxon>Pseudomonadota</taxon>
        <taxon>Gammaproteobacteria</taxon>
        <taxon>Pseudomonadales</taxon>
        <taxon>Pseudomonadaceae</taxon>
        <taxon>Pseudomonas</taxon>
    </lineage>
</organism>
<protein>
    <submittedName>
        <fullName evidence="1">Uncharacterized protein</fullName>
    </submittedName>
</protein>
<gene>
    <name evidence="1" type="ORF">ACJEBM_03650</name>
</gene>
<name>A0ACC7MN88_9PSED</name>
<comment type="caution">
    <text evidence="1">The sequence shown here is derived from an EMBL/GenBank/DDBJ whole genome shotgun (WGS) entry which is preliminary data.</text>
</comment>
<dbReference type="Proteomes" id="UP001622950">
    <property type="component" value="Unassembled WGS sequence"/>
</dbReference>